<feature type="compositionally biased region" description="Polar residues" evidence="2">
    <location>
        <begin position="156"/>
        <end position="166"/>
    </location>
</feature>
<feature type="compositionally biased region" description="Basic and acidic residues" evidence="2">
    <location>
        <begin position="813"/>
        <end position="823"/>
    </location>
</feature>
<dbReference type="AlphaFoldDB" id="A0A7S0EH05"/>
<protein>
    <recommendedName>
        <fullName evidence="4">Lebercilin domain-containing protein</fullName>
    </recommendedName>
</protein>
<evidence type="ECO:0000313" key="3">
    <source>
        <dbReference type="EMBL" id="CAD8484849.1"/>
    </source>
</evidence>
<reference evidence="3" key="1">
    <citation type="submission" date="2021-01" db="EMBL/GenBank/DDBJ databases">
        <authorList>
            <person name="Corre E."/>
            <person name="Pelletier E."/>
            <person name="Niang G."/>
            <person name="Scheremetjew M."/>
            <person name="Finn R."/>
            <person name="Kale V."/>
            <person name="Holt S."/>
            <person name="Cochrane G."/>
            <person name="Meng A."/>
            <person name="Brown T."/>
            <person name="Cohen L."/>
        </authorList>
    </citation>
    <scope>NUCLEOTIDE SEQUENCE</scope>
    <source>
        <strain evidence="3">CCMP325</strain>
    </source>
</reference>
<feature type="compositionally biased region" description="Polar residues" evidence="2">
    <location>
        <begin position="289"/>
        <end position="310"/>
    </location>
</feature>
<name>A0A7S0EH05_9CRYP</name>
<feature type="compositionally biased region" description="Low complexity" evidence="2">
    <location>
        <begin position="20"/>
        <end position="37"/>
    </location>
</feature>
<feature type="region of interest" description="Disordered" evidence="2">
    <location>
        <begin position="668"/>
        <end position="749"/>
    </location>
</feature>
<evidence type="ECO:0000256" key="2">
    <source>
        <dbReference type="SAM" id="MobiDB-lite"/>
    </source>
</evidence>
<feature type="compositionally biased region" description="Polar residues" evidence="2">
    <location>
        <begin position="78"/>
        <end position="90"/>
    </location>
</feature>
<feature type="compositionally biased region" description="Basic and acidic residues" evidence="2">
    <location>
        <begin position="876"/>
        <end position="887"/>
    </location>
</feature>
<feature type="region of interest" description="Disordered" evidence="2">
    <location>
        <begin position="803"/>
        <end position="896"/>
    </location>
</feature>
<feature type="compositionally biased region" description="Polar residues" evidence="2">
    <location>
        <begin position="681"/>
        <end position="692"/>
    </location>
</feature>
<feature type="compositionally biased region" description="Low complexity" evidence="2">
    <location>
        <begin position="187"/>
        <end position="200"/>
    </location>
</feature>
<dbReference type="EMBL" id="HBEO01015958">
    <property type="protein sequence ID" value="CAD8484849.1"/>
    <property type="molecule type" value="Transcribed_RNA"/>
</dbReference>
<proteinExistence type="predicted"/>
<evidence type="ECO:0000256" key="1">
    <source>
        <dbReference type="SAM" id="Coils"/>
    </source>
</evidence>
<accession>A0A7S0EH05</accession>
<feature type="compositionally biased region" description="Polar residues" evidence="2">
    <location>
        <begin position="118"/>
        <end position="142"/>
    </location>
</feature>
<feature type="compositionally biased region" description="Polar residues" evidence="2">
    <location>
        <begin position="201"/>
        <end position="212"/>
    </location>
</feature>
<feature type="compositionally biased region" description="Low complexity" evidence="2">
    <location>
        <begin position="243"/>
        <end position="253"/>
    </location>
</feature>
<feature type="compositionally biased region" description="Low complexity" evidence="2">
    <location>
        <begin position="311"/>
        <end position="326"/>
    </location>
</feature>
<evidence type="ECO:0008006" key="4">
    <source>
        <dbReference type="Google" id="ProtNLM"/>
    </source>
</evidence>
<feature type="region of interest" description="Disordered" evidence="2">
    <location>
        <begin position="1"/>
        <end position="340"/>
    </location>
</feature>
<feature type="coiled-coil region" evidence="1">
    <location>
        <begin position="567"/>
        <end position="647"/>
    </location>
</feature>
<feature type="compositionally biased region" description="Polar residues" evidence="2">
    <location>
        <begin position="58"/>
        <end position="68"/>
    </location>
</feature>
<feature type="compositionally biased region" description="Basic and acidic residues" evidence="2">
    <location>
        <begin position="697"/>
        <end position="720"/>
    </location>
</feature>
<feature type="compositionally biased region" description="Basic and acidic residues" evidence="2">
    <location>
        <begin position="841"/>
        <end position="860"/>
    </location>
</feature>
<keyword evidence="1" id="KW-0175">Coiled coil</keyword>
<feature type="coiled-coil region" evidence="1">
    <location>
        <begin position="404"/>
        <end position="539"/>
    </location>
</feature>
<gene>
    <name evidence="3" type="ORF">HPHI1048_LOCUS10877</name>
</gene>
<organism evidence="3">
    <name type="scientific">Hanusia phi</name>
    <dbReference type="NCBI Taxonomy" id="3032"/>
    <lineage>
        <taxon>Eukaryota</taxon>
        <taxon>Cryptophyceae</taxon>
        <taxon>Pyrenomonadales</taxon>
        <taxon>Geminigeraceae</taxon>
        <taxon>Hanusia</taxon>
    </lineage>
</organism>
<sequence length="907" mass="101454">MESDIIEEDVDDIFFPPAKPVRAASRPARAGRRAAMPSDEQESEAGGDQPTSYGIGMTHQNNANSQAEEGTADKVSGSGYSASTFAYNPSNRRRRTFLLGGLINKDPENEDDGKENFVDNSDSNFASDKQEKQPTSSSTSPQLREEAKQAYPQDRAYSSSHQQQGPAPSRFPEAEIQTSSLMGRHTNNAVAQPAQVAAPASETTRPNVQNASAGEAKHSLGSNGTMIGVGLNSMASASSMPAKGGFKFRFGGKSVVPSAGAGMGAISEEKSQQDSANLQVDANFLEGNRQITSSPTAGGPSVRSSHQSQHSFAPSRSEESSVSPETSKPRQKRDGDVRSFKSDRLRLLEEELNALEVTQKLSNAYVDDRGQDLKSKQRKMNEPRSAEIDVQAKVDTGLRHGNDSESIKAELLKAYKQAEEYRRQCERYKTQLDQFTNAYDEIARLKNLVAEKVKVISILEKERSSLNKVHRQYQKEYKGQESLEAEHAERMRRLNEELRISKAKVAKYKEIHSELESQLSRAEEKVRDFDQKNRQLREKLRAVTGSDKLSFDPIKMKAQLEDKDALIKKLEHDNLVLKRVAESSEKKLKAKSKEQALGHQDLREHCKFLEDEIENKNRELRENQVIIKKQQSQLKRMRLDIHSLQKLNQDRIKLDAILDEPIEESEGGSTFLTGLDRYGRNIQSHPPDSSNMPMDADFYRHSSADSKSASEAESEARSESSRQQSRKKVMAKQSRAGDRKKRSNFVSEQNAMVRLDDGWKKEEKGGYLAQKKPITPADMAGLYSKNKKIPTLNINEDVTDRKSMTYESLLSPDARKALDDARSWRSKQNSIEDRDDNIDGESDRASDEEEAPKASARDEQVYDDEDFEVLSVADSQMEKSGRVHNGQDEESVEEDMDMLLAGLTDGN</sequence>
<feature type="compositionally biased region" description="Acidic residues" evidence="2">
    <location>
        <begin position="1"/>
        <end position="12"/>
    </location>
</feature>